<feature type="transmembrane region" description="Helical" evidence="1">
    <location>
        <begin position="7"/>
        <end position="28"/>
    </location>
</feature>
<feature type="transmembrane region" description="Helical" evidence="1">
    <location>
        <begin position="149"/>
        <end position="172"/>
    </location>
</feature>
<keyword evidence="3" id="KW-1185">Reference proteome</keyword>
<dbReference type="Proteomes" id="UP000434101">
    <property type="component" value="Unassembled WGS sequence"/>
</dbReference>
<keyword evidence="1" id="KW-0812">Transmembrane</keyword>
<comment type="caution">
    <text evidence="2">The sequence shown here is derived from an EMBL/GenBank/DDBJ whole genome shotgun (WGS) entry which is preliminary data.</text>
</comment>
<dbReference type="OrthoDB" id="198683at2157"/>
<protein>
    <submittedName>
        <fullName evidence="2">Uncharacterized protein</fullName>
    </submittedName>
</protein>
<reference evidence="2 3" key="1">
    <citation type="submission" date="2020-01" db="EMBL/GenBank/DDBJ databases">
        <title>Natronorubrum sp. JWXQ-INN 674 isolated from Inner Mongolia Autonomous Region of China.</title>
        <authorList>
            <person name="Xue Q."/>
        </authorList>
    </citation>
    <scope>NUCLEOTIDE SEQUENCE [LARGE SCALE GENOMIC DNA]</scope>
    <source>
        <strain evidence="2 3">JWXQ-INN-674</strain>
    </source>
</reference>
<dbReference type="AlphaFoldDB" id="A0A6B0VK96"/>
<organism evidence="2 3">
    <name type="scientific">Natronorubrum halalkaliphilum</name>
    <dbReference type="NCBI Taxonomy" id="2691917"/>
    <lineage>
        <taxon>Archaea</taxon>
        <taxon>Methanobacteriati</taxon>
        <taxon>Methanobacteriota</taxon>
        <taxon>Stenosarchaea group</taxon>
        <taxon>Halobacteria</taxon>
        <taxon>Halobacteriales</taxon>
        <taxon>Natrialbaceae</taxon>
        <taxon>Natronorubrum</taxon>
    </lineage>
</organism>
<dbReference type="RefSeq" id="WP_160062459.1">
    <property type="nucleotide sequence ID" value="NZ_WUYX01000013.1"/>
</dbReference>
<gene>
    <name evidence="2" type="ORF">GS429_02675</name>
</gene>
<sequence length="177" mass="18861">MTAHKRVVPVASGAMLAILYCLWTYWIVIGSLPVWSTVGVGVATAFVLSWRAGRTDAVEGTWLELVRGVVVAVPAVAALIVYSGVGGMLRTSLDAFSGDPLTGTAPGTQFAATVPDGVSVPYSLFFDAELTGEISTAETYFALFVFDPIYMLIAMESLILFAIGCVIGALWYGRVRR</sequence>
<dbReference type="EMBL" id="WUYX01000013">
    <property type="protein sequence ID" value="MXV60979.1"/>
    <property type="molecule type" value="Genomic_DNA"/>
</dbReference>
<evidence type="ECO:0000256" key="1">
    <source>
        <dbReference type="SAM" id="Phobius"/>
    </source>
</evidence>
<keyword evidence="1" id="KW-0472">Membrane</keyword>
<feature type="transmembrane region" description="Helical" evidence="1">
    <location>
        <begin position="34"/>
        <end position="53"/>
    </location>
</feature>
<evidence type="ECO:0000313" key="3">
    <source>
        <dbReference type="Proteomes" id="UP000434101"/>
    </source>
</evidence>
<feature type="transmembrane region" description="Helical" evidence="1">
    <location>
        <begin position="65"/>
        <end position="85"/>
    </location>
</feature>
<accession>A0A6B0VK96</accession>
<keyword evidence="1" id="KW-1133">Transmembrane helix</keyword>
<evidence type="ECO:0000313" key="2">
    <source>
        <dbReference type="EMBL" id="MXV60979.1"/>
    </source>
</evidence>
<name>A0A6B0VK96_9EURY</name>
<proteinExistence type="predicted"/>